<proteinExistence type="predicted"/>
<dbReference type="SUPFAM" id="SSF56801">
    <property type="entry name" value="Acetyl-CoA synthetase-like"/>
    <property type="match status" value="1"/>
</dbReference>
<dbReference type="Gene3D" id="3.40.50.12780">
    <property type="entry name" value="N-terminal domain of ligase-like"/>
    <property type="match status" value="1"/>
</dbReference>
<dbReference type="InterPro" id="IPR042099">
    <property type="entry name" value="ANL_N_sf"/>
</dbReference>
<accession>A0AA46SAS3</accession>
<reference evidence="3 5" key="1">
    <citation type="journal article" date="2018" name="Biodegradation">
        <title>1,4-Dioxane degradation characteristics of Rhodococcus aetherivorans JCM 14343.</title>
        <authorList>
            <person name="Inoue D."/>
            <person name="Tsunoda T."/>
            <person name="Yamamoto N."/>
            <person name="Ike M."/>
            <person name="Sei K."/>
        </authorList>
    </citation>
    <scope>NUCLEOTIDE SEQUENCE [LARGE SCALE GENOMIC DNA]</scope>
    <source>
        <strain evidence="3 5">JCM 14343</strain>
    </source>
</reference>
<dbReference type="PANTHER" id="PTHR43767:SF7">
    <property type="entry name" value="MEDIUM_LONG-CHAIN-FATTY-ACID--COA LIGASE FADD8"/>
    <property type="match status" value="1"/>
</dbReference>
<dbReference type="InterPro" id="IPR050237">
    <property type="entry name" value="ATP-dep_AMP-bd_enzyme"/>
</dbReference>
<dbReference type="PROSITE" id="PS00455">
    <property type="entry name" value="AMP_BINDING"/>
    <property type="match status" value="1"/>
</dbReference>
<evidence type="ECO:0000313" key="6">
    <source>
        <dbReference type="Proteomes" id="UP001163947"/>
    </source>
</evidence>
<gene>
    <name evidence="4" type="ORF">OCS65_06640</name>
    <name evidence="3" type="ORF">RAJCM14343_2126</name>
</gene>
<dbReference type="Pfam" id="PF00501">
    <property type="entry name" value="AMP-binding"/>
    <property type="match status" value="1"/>
</dbReference>
<dbReference type="InterPro" id="IPR025110">
    <property type="entry name" value="AMP-bd_C"/>
</dbReference>
<dbReference type="GO" id="GO:0008756">
    <property type="term" value="F:o-succinylbenzoate-CoA ligase activity"/>
    <property type="evidence" value="ECO:0007669"/>
    <property type="project" value="UniProtKB-EC"/>
</dbReference>
<dbReference type="InterPro" id="IPR020845">
    <property type="entry name" value="AMP-binding_CS"/>
</dbReference>
<reference evidence="3" key="2">
    <citation type="submission" date="2019-10" db="EMBL/GenBank/DDBJ databases">
        <title>Draft genome sequence of Rhodococcus aetherivorans JCM 14343.</title>
        <authorList>
            <person name="Inoue D."/>
            <person name="Nakazawa M."/>
            <person name="Yamamoto N."/>
            <person name="Sei K."/>
            <person name="Ike M."/>
        </authorList>
    </citation>
    <scope>NUCLEOTIDE SEQUENCE</scope>
    <source>
        <strain evidence="3">JCM 14343</strain>
    </source>
</reference>
<evidence type="ECO:0000259" key="1">
    <source>
        <dbReference type="Pfam" id="PF00501"/>
    </source>
</evidence>
<dbReference type="RefSeq" id="WP_043798478.1">
    <property type="nucleotide sequence ID" value="NZ_BAAAYP010000020.1"/>
</dbReference>
<dbReference type="Gene3D" id="3.30.300.30">
    <property type="match status" value="1"/>
</dbReference>
<dbReference type="GeneID" id="83620079"/>
<dbReference type="PANTHER" id="PTHR43767">
    <property type="entry name" value="LONG-CHAIN-FATTY-ACID--COA LIGASE"/>
    <property type="match status" value="1"/>
</dbReference>
<dbReference type="InterPro" id="IPR000873">
    <property type="entry name" value="AMP-dep_synth/lig_dom"/>
</dbReference>
<dbReference type="Proteomes" id="UP000325466">
    <property type="component" value="Unassembled WGS sequence"/>
</dbReference>
<dbReference type="CDD" id="cd17631">
    <property type="entry name" value="FACL_FadD13-like"/>
    <property type="match status" value="1"/>
</dbReference>
<dbReference type="Pfam" id="PF13193">
    <property type="entry name" value="AMP-binding_C"/>
    <property type="match status" value="1"/>
</dbReference>
<dbReference type="AlphaFoldDB" id="A0AA46SAS3"/>
<organism evidence="4 6">
    <name type="scientific">Rhodococcus aetherivorans</name>
    <dbReference type="NCBI Taxonomy" id="191292"/>
    <lineage>
        <taxon>Bacteria</taxon>
        <taxon>Bacillati</taxon>
        <taxon>Actinomycetota</taxon>
        <taxon>Actinomycetes</taxon>
        <taxon>Mycobacteriales</taxon>
        <taxon>Nocardiaceae</taxon>
        <taxon>Rhodococcus</taxon>
    </lineage>
</organism>
<evidence type="ECO:0000259" key="2">
    <source>
        <dbReference type="Pfam" id="PF13193"/>
    </source>
</evidence>
<evidence type="ECO:0000313" key="5">
    <source>
        <dbReference type="Proteomes" id="UP000325466"/>
    </source>
</evidence>
<sequence>MNLGIYLSRSSTYWPDHEAVVCGDERWTYRRLEGSTNRLASALLGRGLEPAQAVATFAGNRPQLVETEMALCKAGLLRVPINARLGAAEVAHVLRDAAVRMLFVDAEHAEAALKIVADTGADCTVVDYDDSCDGAVRYSDLLAEGDDRPVAIEVDPEVPAVLNFTSGSTGKLKAAVQTHGNRLANMRKRLMTPDSSLGVGERYLAPGPITHASGMGLLASLSRGSTVAILPHWDTGLFLRTLESERITSTFMVPTMLNLVLDHPEATTTDYSSLRCVRIGGAPVSPQRLRDAVDLFGPVVAQGYGQAETTSGVTVLTPDDVERGIDSDPELLLSCGRAVFDTEVRVVDDEGRPVPAGELGEIVVRGPDCVREYWHEPELSAETFRDGWVHTGDIGRLREDGYLFIVDRKKDMIISGGFNIYCSEVEAALYEHPDVSEVCVVGVPDERWGEAVKAVVVPRPGTGPTEAALIDHCAQRLAGMKKPRSVDFVESLPINRNGKVDRRAVRDSYWSGAERRVH</sequence>
<dbReference type="EMBL" id="CP106982">
    <property type="protein sequence ID" value="UYF95435.1"/>
    <property type="molecule type" value="Genomic_DNA"/>
</dbReference>
<reference evidence="4" key="3">
    <citation type="submission" date="2022-09" db="EMBL/GenBank/DDBJ databases">
        <title>The genome sequence of Rhodococcus aetherivorans N1.</title>
        <authorList>
            <person name="Jiang W."/>
        </authorList>
    </citation>
    <scope>NUCLEOTIDE SEQUENCE</scope>
    <source>
        <strain evidence="4">N1</strain>
    </source>
</reference>
<dbReference type="Proteomes" id="UP001163947">
    <property type="component" value="Chromosome"/>
</dbReference>
<keyword evidence="5" id="KW-1185">Reference proteome</keyword>
<dbReference type="EC" id="6.2.1.26" evidence="3"/>
<evidence type="ECO:0000313" key="3">
    <source>
        <dbReference type="EMBL" id="GES36872.1"/>
    </source>
</evidence>
<evidence type="ECO:0000313" key="4">
    <source>
        <dbReference type="EMBL" id="UYF95435.1"/>
    </source>
</evidence>
<feature type="domain" description="AMP-binding enzyme C-terminal" evidence="2">
    <location>
        <begin position="424"/>
        <end position="499"/>
    </location>
</feature>
<dbReference type="InterPro" id="IPR045851">
    <property type="entry name" value="AMP-bd_C_sf"/>
</dbReference>
<keyword evidence="4" id="KW-0436">Ligase</keyword>
<name>A0AA46SAS3_9NOCA</name>
<protein>
    <submittedName>
        <fullName evidence="4">Long-chain fatty acid--CoA ligase</fullName>
    </submittedName>
    <submittedName>
        <fullName evidence="3">O-succinylbenzoic acid--CoA ligase</fullName>
        <ecNumber evidence="3">6.2.1.26</ecNumber>
    </submittedName>
</protein>
<dbReference type="EMBL" id="BLAH01000076">
    <property type="protein sequence ID" value="GES36872.1"/>
    <property type="molecule type" value="Genomic_DNA"/>
</dbReference>
<feature type="domain" description="AMP-dependent synthetase/ligase" evidence="1">
    <location>
        <begin position="10"/>
        <end position="374"/>
    </location>
</feature>